<dbReference type="EMBL" id="RQTK01001843">
    <property type="protein sequence ID" value="RUS69079.1"/>
    <property type="molecule type" value="Genomic_DNA"/>
</dbReference>
<proteinExistence type="predicted"/>
<feature type="compositionally biased region" description="Low complexity" evidence="1">
    <location>
        <begin position="92"/>
        <end position="115"/>
    </location>
</feature>
<feature type="region of interest" description="Disordered" evidence="1">
    <location>
        <begin position="64"/>
        <end position="121"/>
    </location>
</feature>
<sequence>MYLCPQIYNYRPQSVEFIFCTQNANPRLCVDSLSNPAAHSYLQVYIQPHIRSLSHTHKDIPPGEKLCYASSDSSSSPPSSSSSCFLLTPRTSPSSPSASSSSSSSSSSPSSSSSAREGRIV</sequence>
<comment type="caution">
    <text evidence="2">The sequence shown here is derived from an EMBL/GenBank/DDBJ whole genome shotgun (WGS) entry which is preliminary data.</text>
</comment>
<evidence type="ECO:0000313" key="2">
    <source>
        <dbReference type="EMBL" id="RUS69079.1"/>
    </source>
</evidence>
<accession>A0A3S1B0R3</accession>
<keyword evidence="3" id="KW-1185">Reference proteome</keyword>
<feature type="compositionally biased region" description="Low complexity" evidence="1">
    <location>
        <begin position="70"/>
        <end position="83"/>
    </location>
</feature>
<evidence type="ECO:0000313" key="3">
    <source>
        <dbReference type="Proteomes" id="UP000271974"/>
    </source>
</evidence>
<dbReference type="AlphaFoldDB" id="A0A3S1B0R3"/>
<gene>
    <name evidence="2" type="ORF">EGW08_023159</name>
</gene>
<reference evidence="2 3" key="1">
    <citation type="submission" date="2019-01" db="EMBL/GenBank/DDBJ databases">
        <title>A draft genome assembly of the solar-powered sea slug Elysia chlorotica.</title>
        <authorList>
            <person name="Cai H."/>
            <person name="Li Q."/>
            <person name="Fang X."/>
            <person name="Li J."/>
            <person name="Curtis N.E."/>
            <person name="Altenburger A."/>
            <person name="Shibata T."/>
            <person name="Feng M."/>
            <person name="Maeda T."/>
            <person name="Schwartz J.A."/>
            <person name="Shigenobu S."/>
            <person name="Lundholm N."/>
            <person name="Nishiyama T."/>
            <person name="Yang H."/>
            <person name="Hasebe M."/>
            <person name="Li S."/>
            <person name="Pierce S.K."/>
            <person name="Wang J."/>
        </authorList>
    </citation>
    <scope>NUCLEOTIDE SEQUENCE [LARGE SCALE GENOMIC DNA]</scope>
    <source>
        <strain evidence="2">EC2010</strain>
        <tissue evidence="2">Whole organism of an adult</tissue>
    </source>
</reference>
<organism evidence="2 3">
    <name type="scientific">Elysia chlorotica</name>
    <name type="common">Eastern emerald elysia</name>
    <name type="synonym">Sea slug</name>
    <dbReference type="NCBI Taxonomy" id="188477"/>
    <lineage>
        <taxon>Eukaryota</taxon>
        <taxon>Metazoa</taxon>
        <taxon>Spiralia</taxon>
        <taxon>Lophotrochozoa</taxon>
        <taxon>Mollusca</taxon>
        <taxon>Gastropoda</taxon>
        <taxon>Heterobranchia</taxon>
        <taxon>Euthyneura</taxon>
        <taxon>Panpulmonata</taxon>
        <taxon>Sacoglossa</taxon>
        <taxon>Placobranchoidea</taxon>
        <taxon>Plakobranchidae</taxon>
        <taxon>Elysia</taxon>
    </lineage>
</organism>
<evidence type="ECO:0000256" key="1">
    <source>
        <dbReference type="SAM" id="MobiDB-lite"/>
    </source>
</evidence>
<dbReference type="Proteomes" id="UP000271974">
    <property type="component" value="Unassembled WGS sequence"/>
</dbReference>
<protein>
    <submittedName>
        <fullName evidence="2">Uncharacterized protein</fullName>
    </submittedName>
</protein>
<name>A0A3S1B0R3_ELYCH</name>